<name>A0A2S3VZE4_9PROT</name>
<gene>
    <name evidence="7 12" type="primary">hemE</name>
    <name evidence="12" type="ORF">KMAL_24240</name>
</gene>
<feature type="site" description="Transition state stabilizer" evidence="7">
    <location>
        <position position="82"/>
    </location>
</feature>
<dbReference type="GO" id="GO:0004853">
    <property type="term" value="F:uroporphyrinogen decarboxylase activity"/>
    <property type="evidence" value="ECO:0007669"/>
    <property type="project" value="UniProtKB-UniRule"/>
</dbReference>
<feature type="binding site" evidence="7">
    <location>
        <position position="82"/>
    </location>
    <ligand>
        <name>substrate</name>
    </ligand>
</feature>
<comment type="caution">
    <text evidence="12">The sequence shown here is derived from an EMBL/GenBank/DDBJ whole genome shotgun (WGS) entry which is preliminary data.</text>
</comment>
<dbReference type="PROSITE" id="PS00907">
    <property type="entry name" value="UROD_2"/>
    <property type="match status" value="1"/>
</dbReference>
<keyword evidence="6 7" id="KW-0627">Porphyrin biosynthesis</keyword>
<organism evidence="12 13">
    <name type="scientific">Novacetimonas maltaceti</name>
    <dbReference type="NCBI Taxonomy" id="1203393"/>
    <lineage>
        <taxon>Bacteria</taxon>
        <taxon>Pseudomonadati</taxon>
        <taxon>Pseudomonadota</taxon>
        <taxon>Alphaproteobacteria</taxon>
        <taxon>Acetobacterales</taxon>
        <taxon>Acetobacteraceae</taxon>
        <taxon>Novacetimonas</taxon>
    </lineage>
</organism>
<comment type="caution">
    <text evidence="7">Lacks conserved residue(s) required for the propagation of feature annotation.</text>
</comment>
<dbReference type="AlphaFoldDB" id="A0A2S3VZE4"/>
<dbReference type="HAMAP" id="MF_00218">
    <property type="entry name" value="URO_D"/>
    <property type="match status" value="1"/>
</dbReference>
<evidence type="ECO:0000256" key="5">
    <source>
        <dbReference type="ARBA" id="ARBA00023239"/>
    </source>
</evidence>
<evidence type="ECO:0000256" key="7">
    <source>
        <dbReference type="HAMAP-Rule" id="MF_00218"/>
    </source>
</evidence>
<comment type="similarity">
    <text evidence="2 7 9">Belongs to the uroporphyrinogen decarboxylase family.</text>
</comment>
<dbReference type="Gene3D" id="3.20.20.210">
    <property type="match status" value="1"/>
</dbReference>
<keyword evidence="13" id="KW-1185">Reference proteome</keyword>
<evidence type="ECO:0000259" key="11">
    <source>
        <dbReference type="PROSITE" id="PS00907"/>
    </source>
</evidence>
<accession>A0A2S3VZE4</accession>
<dbReference type="CDD" id="cd00717">
    <property type="entry name" value="URO-D"/>
    <property type="match status" value="1"/>
</dbReference>
<dbReference type="InterPro" id="IPR006361">
    <property type="entry name" value="Uroporphyrinogen_deCO2ase_HemE"/>
</dbReference>
<feature type="binding site" evidence="7">
    <location>
        <begin position="33"/>
        <end position="37"/>
    </location>
    <ligand>
        <name>substrate</name>
    </ligand>
</feature>
<dbReference type="PANTHER" id="PTHR21091">
    <property type="entry name" value="METHYLTETRAHYDROFOLATE:HOMOCYSTEINE METHYLTRANSFERASE RELATED"/>
    <property type="match status" value="1"/>
</dbReference>
<evidence type="ECO:0000256" key="8">
    <source>
        <dbReference type="RuleBase" id="RU000554"/>
    </source>
</evidence>
<dbReference type="Pfam" id="PF01208">
    <property type="entry name" value="URO-D"/>
    <property type="match status" value="1"/>
</dbReference>
<comment type="function">
    <text evidence="7">Catalyzes the decarboxylation of four acetate groups of uroporphyrinogen-III to yield coproporphyrinogen-III.</text>
</comment>
<evidence type="ECO:0000256" key="3">
    <source>
        <dbReference type="ARBA" id="ARBA00012288"/>
    </source>
</evidence>
<dbReference type="InterPro" id="IPR000257">
    <property type="entry name" value="Uroporphyrinogen_deCOase"/>
</dbReference>
<protein>
    <recommendedName>
        <fullName evidence="3 7">Uroporphyrinogen decarboxylase</fullName>
        <shortName evidence="7">UPD</shortName>
        <shortName evidence="7">URO-D</shortName>
        <ecNumber evidence="3 7">4.1.1.37</ecNumber>
    </recommendedName>
</protein>
<dbReference type="SUPFAM" id="SSF51726">
    <property type="entry name" value="UROD/MetE-like"/>
    <property type="match status" value="1"/>
</dbReference>
<evidence type="ECO:0000256" key="4">
    <source>
        <dbReference type="ARBA" id="ARBA00022793"/>
    </source>
</evidence>
<dbReference type="UniPathway" id="UPA00251">
    <property type="reaction ID" value="UER00321"/>
</dbReference>
<feature type="binding site" evidence="7">
    <location>
        <position position="223"/>
    </location>
    <ligand>
        <name>substrate</name>
    </ligand>
</feature>
<dbReference type="PANTHER" id="PTHR21091:SF169">
    <property type="entry name" value="UROPORPHYRINOGEN DECARBOXYLASE"/>
    <property type="match status" value="1"/>
</dbReference>
<comment type="pathway">
    <text evidence="1 7 8">Porphyrin-containing compound metabolism; protoporphyrin-IX biosynthesis; coproporphyrinogen-III from 5-aminolevulinate: step 4/4.</text>
</comment>
<feature type="domain" description="Uroporphyrinogen decarboxylase (URO-D)" evidence="10">
    <location>
        <begin position="28"/>
        <end position="37"/>
    </location>
</feature>
<dbReference type="GO" id="GO:0019353">
    <property type="term" value="P:protoporphyrinogen IX biosynthetic process from glutamate"/>
    <property type="evidence" value="ECO:0007669"/>
    <property type="project" value="TreeGrafter"/>
</dbReference>
<dbReference type="EMBL" id="POTC01000038">
    <property type="protein sequence ID" value="POF61976.1"/>
    <property type="molecule type" value="Genomic_DNA"/>
</dbReference>
<comment type="subcellular location">
    <subcellularLocation>
        <location evidence="7">Cytoplasm</location>
    </subcellularLocation>
</comment>
<evidence type="ECO:0000256" key="6">
    <source>
        <dbReference type="ARBA" id="ARBA00023244"/>
    </source>
</evidence>
<evidence type="ECO:0000256" key="1">
    <source>
        <dbReference type="ARBA" id="ARBA00004804"/>
    </source>
</evidence>
<dbReference type="GO" id="GO:0005829">
    <property type="term" value="C:cytosol"/>
    <property type="evidence" value="ECO:0007669"/>
    <property type="project" value="TreeGrafter"/>
</dbReference>
<proteinExistence type="inferred from homology"/>
<feature type="domain" description="Uroporphyrinogen decarboxylase (URO-D)" evidence="11">
    <location>
        <begin position="156"/>
        <end position="172"/>
    </location>
</feature>
<evidence type="ECO:0000256" key="2">
    <source>
        <dbReference type="ARBA" id="ARBA00009935"/>
    </source>
</evidence>
<evidence type="ECO:0000313" key="13">
    <source>
        <dbReference type="Proteomes" id="UP000237344"/>
    </source>
</evidence>
<evidence type="ECO:0000256" key="9">
    <source>
        <dbReference type="RuleBase" id="RU004169"/>
    </source>
</evidence>
<feature type="binding site" evidence="7">
    <location>
        <position position="339"/>
    </location>
    <ligand>
        <name>substrate</name>
    </ligand>
</feature>
<dbReference type="EC" id="4.1.1.37" evidence="3 7"/>
<comment type="catalytic activity">
    <reaction evidence="7 8">
        <text>uroporphyrinogen III + 4 H(+) = coproporphyrinogen III + 4 CO2</text>
        <dbReference type="Rhea" id="RHEA:19865"/>
        <dbReference type="ChEBI" id="CHEBI:15378"/>
        <dbReference type="ChEBI" id="CHEBI:16526"/>
        <dbReference type="ChEBI" id="CHEBI:57308"/>
        <dbReference type="ChEBI" id="CHEBI:57309"/>
        <dbReference type="EC" id="4.1.1.37"/>
    </reaction>
</comment>
<dbReference type="PROSITE" id="PS00906">
    <property type="entry name" value="UROD_1"/>
    <property type="match status" value="1"/>
</dbReference>
<comment type="subunit">
    <text evidence="7">Homodimer.</text>
</comment>
<evidence type="ECO:0000313" key="12">
    <source>
        <dbReference type="EMBL" id="POF61976.1"/>
    </source>
</evidence>
<keyword evidence="5 7" id="KW-0456">Lyase</keyword>
<keyword evidence="4 7" id="KW-0210">Decarboxylase</keyword>
<reference evidence="12 13" key="1">
    <citation type="submission" date="2018-01" db="EMBL/GenBank/DDBJ databases">
        <title>Draft Genome Sequence of Komagataeibacter maltaceti LMG 1529, a Vinegar Producing Acetic Acid Bacterium Isolated from Malt Vinegar Brewery Acetifiers.</title>
        <authorList>
            <person name="Zhang Q."/>
            <person name="Hollensteiner J."/>
            <person name="Poehlein A."/>
            <person name="Daniel R."/>
        </authorList>
    </citation>
    <scope>NUCLEOTIDE SEQUENCE [LARGE SCALE GENOMIC DNA]</scope>
    <source>
        <strain evidence="12 13">LMG 1529</strain>
    </source>
</reference>
<sequence>MKLNDGPMTETGKPLLRALAGEAIWPPPVWLMRQAGRFLPEFRALREKADFITRCMTPDMATEITLQPIRRFGMDGAILFSDILILPWAMGQSLEFIHGRGPVLEPVRSLRDLERLDVKRVEAATMPVMETLQRLRTIVDGPDPIGVAKPGQVTLIGFAGAPFTVACYMVEGHGSREFDITRGLAYSDPEFFDRLIDTLTTATADMLCNQIVAGAEAVMLFDSWAGLLPPSQFRRHVIAPAQRIVKIINERHPGVPVIGFPRLAGIMAVEYGRETGVNAMALDTSADMKAIAAQLPDTLTLQGNLDPLRVLAGGEGMRAEARAIRDAMKGRPHVFNLGHGVVPATPPEHVGDLIATIRDI</sequence>
<keyword evidence="7" id="KW-0963">Cytoplasm</keyword>
<feature type="binding site" evidence="7">
    <location>
        <position position="168"/>
    </location>
    <ligand>
        <name>substrate</name>
    </ligand>
</feature>
<evidence type="ECO:0000259" key="10">
    <source>
        <dbReference type="PROSITE" id="PS00906"/>
    </source>
</evidence>
<dbReference type="Proteomes" id="UP000237344">
    <property type="component" value="Unassembled WGS sequence"/>
</dbReference>
<dbReference type="NCBIfam" id="TIGR01464">
    <property type="entry name" value="hemE"/>
    <property type="match status" value="1"/>
</dbReference>
<dbReference type="InterPro" id="IPR038071">
    <property type="entry name" value="UROD/MetE-like_sf"/>
</dbReference>